<reference evidence="1" key="1">
    <citation type="submission" date="2023-07" db="EMBL/GenBank/DDBJ databases">
        <title>Black Yeasts Isolated from many extreme environments.</title>
        <authorList>
            <person name="Coleine C."/>
            <person name="Stajich J.E."/>
            <person name="Selbmann L."/>
        </authorList>
    </citation>
    <scope>NUCLEOTIDE SEQUENCE</scope>
    <source>
        <strain evidence="1">CCFEE 5714</strain>
    </source>
</reference>
<proteinExistence type="predicted"/>
<gene>
    <name evidence="1" type="ORF">LTR37_010086</name>
</gene>
<name>A0ACC3N7R4_9PEZI</name>
<sequence length="412" mass="46633">MFCTTPSPSISPSRSRGNATQSPFLRLPAEIRLQIYALLVLPRRPSDLIPSYEKVESSAQDSFDYDRRERGTDRASAADLSNPILLIRTIEGNRYAQRYGPNKPRGEHKRSDYTVRADRYRLRCMKTTYHCVNNPRIEDHLGILRANKQIHAEAADLLYSSYTFDFDTHVEAIIPFLNDLTPFARSCVKSMRFVKRGLAYDKEFDRAEWTSAMRYLTSSSSNIHLRRLQLGIVAGRPGANGWDRIATYQKQDFILLRDHEGMQWMQYLLELRGLQELDVSAVVEHCAPATNSMAMANFIRFSASIESGFAQYLREAVVQPVVVSVRLDSSATPSPSDGDIIKDESGRPMINDATFAQAVVRKMATPPNSDNVNLSMLPSTTKTWAESGCLGFLVLNRPFKGSRASEDLFWKR</sequence>
<protein>
    <submittedName>
        <fullName evidence="1">Uncharacterized protein</fullName>
    </submittedName>
</protein>
<organism evidence="1 2">
    <name type="scientific">Vermiconidia calcicola</name>
    <dbReference type="NCBI Taxonomy" id="1690605"/>
    <lineage>
        <taxon>Eukaryota</taxon>
        <taxon>Fungi</taxon>
        <taxon>Dikarya</taxon>
        <taxon>Ascomycota</taxon>
        <taxon>Pezizomycotina</taxon>
        <taxon>Dothideomycetes</taxon>
        <taxon>Dothideomycetidae</taxon>
        <taxon>Mycosphaerellales</taxon>
        <taxon>Extremaceae</taxon>
        <taxon>Vermiconidia</taxon>
    </lineage>
</organism>
<comment type="caution">
    <text evidence="1">The sequence shown here is derived from an EMBL/GenBank/DDBJ whole genome shotgun (WGS) entry which is preliminary data.</text>
</comment>
<dbReference type="Proteomes" id="UP001281147">
    <property type="component" value="Unassembled WGS sequence"/>
</dbReference>
<keyword evidence="2" id="KW-1185">Reference proteome</keyword>
<dbReference type="EMBL" id="JAUTXU010000081">
    <property type="protein sequence ID" value="KAK3710862.1"/>
    <property type="molecule type" value="Genomic_DNA"/>
</dbReference>
<evidence type="ECO:0000313" key="2">
    <source>
        <dbReference type="Proteomes" id="UP001281147"/>
    </source>
</evidence>
<evidence type="ECO:0000313" key="1">
    <source>
        <dbReference type="EMBL" id="KAK3710862.1"/>
    </source>
</evidence>
<accession>A0ACC3N7R4</accession>